<accession>A0A2T7G0T8</accession>
<dbReference type="Gene3D" id="3.30.450.80">
    <property type="entry name" value="Transcription factor LuxR-like, autoinducer-binding domain"/>
    <property type="match status" value="1"/>
</dbReference>
<dbReference type="Proteomes" id="UP000244817">
    <property type="component" value="Unassembled WGS sequence"/>
</dbReference>
<evidence type="ECO:0000256" key="1">
    <source>
        <dbReference type="ARBA" id="ARBA00023015"/>
    </source>
</evidence>
<dbReference type="InterPro" id="IPR036693">
    <property type="entry name" value="TF_LuxR_autoind-bd_dom_sf"/>
</dbReference>
<dbReference type="GO" id="GO:0003677">
    <property type="term" value="F:DNA binding"/>
    <property type="evidence" value="ECO:0007669"/>
    <property type="project" value="UniProtKB-KW"/>
</dbReference>
<sequence>MPELSKIKSHLETMEAMSPSGFAIAFHIRLTSPDFLFQTYPKAWTDTYSEKGYVMVDPIVRWGLSETGSKRWSSLKHLDDHDIFAQSQEHEMGFGVAISTETDGSRSVAGFARNDREFTDEEIEELSRCVKHLHDLTASKTGMSDDLRARLHDLSVKMTHQ</sequence>
<dbReference type="RefSeq" id="WP_108639181.1">
    <property type="nucleotide sequence ID" value="NZ_QCYG01000001.1"/>
</dbReference>
<keyword evidence="1" id="KW-0805">Transcription regulation</keyword>
<organism evidence="5 6">
    <name type="scientific">Thalassorhabdomicrobium marinisediminis</name>
    <dbReference type="NCBI Taxonomy" id="2170577"/>
    <lineage>
        <taxon>Bacteria</taxon>
        <taxon>Pseudomonadati</taxon>
        <taxon>Pseudomonadota</taxon>
        <taxon>Alphaproteobacteria</taxon>
        <taxon>Rhodobacterales</taxon>
        <taxon>Paracoccaceae</taxon>
        <taxon>Thalassorhabdomicrobium</taxon>
    </lineage>
</organism>
<gene>
    <name evidence="5" type="ORF">DC363_00555</name>
</gene>
<dbReference type="SUPFAM" id="SSF75516">
    <property type="entry name" value="Pheromone-binding domain of LuxR-like quorum-sensing transcription factors"/>
    <property type="match status" value="1"/>
</dbReference>
<protein>
    <recommendedName>
        <fullName evidence="4">Transcription factor LuxR-like autoinducer-binding domain-containing protein</fullName>
    </recommendedName>
</protein>
<evidence type="ECO:0000256" key="3">
    <source>
        <dbReference type="ARBA" id="ARBA00023163"/>
    </source>
</evidence>
<reference evidence="5 6" key="1">
    <citation type="submission" date="2018-04" db="EMBL/GenBank/DDBJ databases">
        <title>Pelagivirga bohaiensis gen. nov., sp. nov., a bacterium isolated from the Bohai Sea.</title>
        <authorList>
            <person name="Ji X."/>
        </authorList>
    </citation>
    <scope>NUCLEOTIDE SEQUENCE [LARGE SCALE GENOMIC DNA]</scope>
    <source>
        <strain evidence="5 6">BH-SD16</strain>
    </source>
</reference>
<dbReference type="OrthoDB" id="7826109at2"/>
<keyword evidence="6" id="KW-1185">Reference proteome</keyword>
<dbReference type="Pfam" id="PF03472">
    <property type="entry name" value="Autoind_bind"/>
    <property type="match status" value="1"/>
</dbReference>
<feature type="domain" description="Transcription factor LuxR-like autoinducer-binding" evidence="4">
    <location>
        <begin position="35"/>
        <end position="129"/>
    </location>
</feature>
<dbReference type="EMBL" id="QCYG01000001">
    <property type="protein sequence ID" value="PVA08025.1"/>
    <property type="molecule type" value="Genomic_DNA"/>
</dbReference>
<evidence type="ECO:0000313" key="5">
    <source>
        <dbReference type="EMBL" id="PVA08025.1"/>
    </source>
</evidence>
<evidence type="ECO:0000313" key="6">
    <source>
        <dbReference type="Proteomes" id="UP000244817"/>
    </source>
</evidence>
<name>A0A2T7G0T8_9RHOB</name>
<proteinExistence type="predicted"/>
<evidence type="ECO:0000256" key="2">
    <source>
        <dbReference type="ARBA" id="ARBA00023125"/>
    </source>
</evidence>
<dbReference type="AlphaFoldDB" id="A0A2T7G0T8"/>
<comment type="caution">
    <text evidence="5">The sequence shown here is derived from an EMBL/GenBank/DDBJ whole genome shotgun (WGS) entry which is preliminary data.</text>
</comment>
<dbReference type="InterPro" id="IPR005143">
    <property type="entry name" value="TF_LuxR_autoind-bd_dom"/>
</dbReference>
<keyword evidence="2" id="KW-0238">DNA-binding</keyword>
<evidence type="ECO:0000259" key="4">
    <source>
        <dbReference type="Pfam" id="PF03472"/>
    </source>
</evidence>
<keyword evidence="3" id="KW-0804">Transcription</keyword>